<reference evidence="3" key="1">
    <citation type="journal article" date="2019" name="Curr. Biol.">
        <title>Genome Sequence of Striga asiatica Provides Insight into the Evolution of Plant Parasitism.</title>
        <authorList>
            <person name="Yoshida S."/>
            <person name="Kim S."/>
            <person name="Wafula E.K."/>
            <person name="Tanskanen J."/>
            <person name="Kim Y.M."/>
            <person name="Honaas L."/>
            <person name="Yang Z."/>
            <person name="Spallek T."/>
            <person name="Conn C.E."/>
            <person name="Ichihashi Y."/>
            <person name="Cheong K."/>
            <person name="Cui S."/>
            <person name="Der J.P."/>
            <person name="Gundlach H."/>
            <person name="Jiao Y."/>
            <person name="Hori C."/>
            <person name="Ishida J.K."/>
            <person name="Kasahara H."/>
            <person name="Kiba T."/>
            <person name="Kim M.S."/>
            <person name="Koo N."/>
            <person name="Laohavisit A."/>
            <person name="Lee Y.H."/>
            <person name="Lumba S."/>
            <person name="McCourt P."/>
            <person name="Mortimer J.C."/>
            <person name="Mutuku J.M."/>
            <person name="Nomura T."/>
            <person name="Sasaki-Sekimoto Y."/>
            <person name="Seto Y."/>
            <person name="Wang Y."/>
            <person name="Wakatake T."/>
            <person name="Sakakibara H."/>
            <person name="Demura T."/>
            <person name="Yamaguchi S."/>
            <person name="Yoneyama K."/>
            <person name="Manabe R.I."/>
            <person name="Nelson D.C."/>
            <person name="Schulman A.H."/>
            <person name="Timko M.P."/>
            <person name="dePamphilis C.W."/>
            <person name="Choi D."/>
            <person name="Shirasu K."/>
        </authorList>
    </citation>
    <scope>NUCLEOTIDE SEQUENCE [LARGE SCALE GENOMIC DNA]</scope>
    <source>
        <strain evidence="3">cv. UVA1</strain>
    </source>
</reference>
<feature type="compositionally biased region" description="Basic and acidic residues" evidence="1">
    <location>
        <begin position="1"/>
        <end position="13"/>
    </location>
</feature>
<evidence type="ECO:0000313" key="2">
    <source>
        <dbReference type="EMBL" id="GER42500.1"/>
    </source>
</evidence>
<comment type="caution">
    <text evidence="2">The sequence shown here is derived from an EMBL/GenBank/DDBJ whole genome shotgun (WGS) entry which is preliminary data.</text>
</comment>
<evidence type="ECO:0000313" key="3">
    <source>
        <dbReference type="Proteomes" id="UP000325081"/>
    </source>
</evidence>
<sequence length="131" mass="14169">MAERKADDPERADLAAASRRPPSGEWQPFTANRGPPVGQRSGLPARARPANKGFCPAEGRGAAMEAQRWSSADPPDFKFNELDEVLGIEAAQEWSSSAAPHKSPSSSLLGFSVLLLEGNMINKYEPLWGYS</sequence>
<keyword evidence="2" id="KW-0436">Ligase</keyword>
<dbReference type="EMBL" id="BKCP01006371">
    <property type="protein sequence ID" value="GER42500.1"/>
    <property type="molecule type" value="Genomic_DNA"/>
</dbReference>
<proteinExistence type="predicted"/>
<evidence type="ECO:0000256" key="1">
    <source>
        <dbReference type="SAM" id="MobiDB-lite"/>
    </source>
</evidence>
<organism evidence="2 3">
    <name type="scientific">Striga asiatica</name>
    <name type="common">Asiatic witchweed</name>
    <name type="synonym">Buchnera asiatica</name>
    <dbReference type="NCBI Taxonomy" id="4170"/>
    <lineage>
        <taxon>Eukaryota</taxon>
        <taxon>Viridiplantae</taxon>
        <taxon>Streptophyta</taxon>
        <taxon>Embryophyta</taxon>
        <taxon>Tracheophyta</taxon>
        <taxon>Spermatophyta</taxon>
        <taxon>Magnoliopsida</taxon>
        <taxon>eudicotyledons</taxon>
        <taxon>Gunneridae</taxon>
        <taxon>Pentapetalae</taxon>
        <taxon>asterids</taxon>
        <taxon>lamiids</taxon>
        <taxon>Lamiales</taxon>
        <taxon>Orobanchaceae</taxon>
        <taxon>Buchnereae</taxon>
        <taxon>Striga</taxon>
    </lineage>
</organism>
<protein>
    <submittedName>
        <fullName evidence="2">Succinyl-CoA ligase [ADP-forming] subunit beta</fullName>
    </submittedName>
</protein>
<gene>
    <name evidence="2" type="ORF">STAS_19294</name>
</gene>
<feature type="region of interest" description="Disordered" evidence="1">
    <location>
        <begin position="1"/>
        <end position="75"/>
    </location>
</feature>
<dbReference type="AlphaFoldDB" id="A0A5A7QBB3"/>
<dbReference type="Proteomes" id="UP000325081">
    <property type="component" value="Unassembled WGS sequence"/>
</dbReference>
<keyword evidence="3" id="KW-1185">Reference proteome</keyword>
<dbReference type="GO" id="GO:0016874">
    <property type="term" value="F:ligase activity"/>
    <property type="evidence" value="ECO:0007669"/>
    <property type="project" value="UniProtKB-KW"/>
</dbReference>
<name>A0A5A7QBB3_STRAF</name>
<accession>A0A5A7QBB3</accession>